<protein>
    <submittedName>
        <fullName evidence="1">(salmon louse) hypothetical protein</fullName>
    </submittedName>
</protein>
<evidence type="ECO:0000313" key="1">
    <source>
        <dbReference type="EMBL" id="CAF2954563.1"/>
    </source>
</evidence>
<reference evidence="1" key="1">
    <citation type="submission" date="2021-02" db="EMBL/GenBank/DDBJ databases">
        <authorList>
            <person name="Bekaert M."/>
        </authorList>
    </citation>
    <scope>NUCLEOTIDE SEQUENCE</scope>
    <source>
        <strain evidence="1">IoA-00</strain>
    </source>
</reference>
<accession>A0A7R8D260</accession>
<organism evidence="1 2">
    <name type="scientific">Lepeophtheirus salmonis</name>
    <name type="common">Salmon louse</name>
    <name type="synonym">Caligus salmonis</name>
    <dbReference type="NCBI Taxonomy" id="72036"/>
    <lineage>
        <taxon>Eukaryota</taxon>
        <taxon>Metazoa</taxon>
        <taxon>Ecdysozoa</taxon>
        <taxon>Arthropoda</taxon>
        <taxon>Crustacea</taxon>
        <taxon>Multicrustacea</taxon>
        <taxon>Hexanauplia</taxon>
        <taxon>Copepoda</taxon>
        <taxon>Siphonostomatoida</taxon>
        <taxon>Caligidae</taxon>
        <taxon>Lepeophtheirus</taxon>
    </lineage>
</organism>
<dbReference type="EMBL" id="HG994584">
    <property type="protein sequence ID" value="CAF2954563.1"/>
    <property type="molecule type" value="Genomic_DNA"/>
</dbReference>
<sequence length="274" mass="31467">MSYCLKKPSQFPNLRSYLSRKIIESRSISSSSKERHRRVYEAIENKSHLFLDKDKIYSLRDIQKCILENELPAGNEVGSLQVKCCLELKESMSFSIWGNGYRITPFKVSHFSKDKISFFSELIHKNGIPEKFSRRMDKINLAVQLLNEAKEEMESDETLIEIKTSFSPSSEITVEIKEETDSLLVLLNEEYSELLEDDENNIILYIARSLLKKQDCKEELVTSSDFVFNICCEASPLHQGIFDNESTKHTSLASSPEVFSTDLKIKLEGIELGK</sequence>
<dbReference type="AlphaFoldDB" id="A0A7R8D260"/>
<gene>
    <name evidence="1" type="ORF">LSAA_10061</name>
</gene>
<name>A0A7R8D260_LEPSM</name>
<evidence type="ECO:0000313" key="2">
    <source>
        <dbReference type="Proteomes" id="UP000675881"/>
    </source>
</evidence>
<dbReference type="Proteomes" id="UP000675881">
    <property type="component" value="Chromosome 5"/>
</dbReference>
<keyword evidence="2" id="KW-1185">Reference proteome</keyword>
<proteinExistence type="predicted"/>